<proteinExistence type="inferred from homology"/>
<dbReference type="AlphaFoldDB" id="A0A852TIM6"/>
<dbReference type="Proteomes" id="UP000548423">
    <property type="component" value="Unassembled WGS sequence"/>
</dbReference>
<dbReference type="InterPro" id="IPR004995">
    <property type="entry name" value="Spore_Ger"/>
</dbReference>
<name>A0A852TIM6_9BACI</name>
<dbReference type="Pfam" id="PF03323">
    <property type="entry name" value="GerA"/>
    <property type="match status" value="1"/>
</dbReference>
<reference evidence="6" key="2">
    <citation type="submission" date="2020-08" db="EMBL/GenBank/DDBJ databases">
        <title>The Agave Microbiome: Exploring the role of microbial communities in plant adaptations to desert environments.</title>
        <authorList>
            <person name="Partida-Martinez L.P."/>
        </authorList>
    </citation>
    <scope>NUCLEOTIDE SEQUENCE [LARGE SCALE GENOMIC DNA]</scope>
    <source>
        <strain evidence="6">AT2.8</strain>
    </source>
</reference>
<gene>
    <name evidence="5" type="ORF">F4694_003759</name>
</gene>
<dbReference type="GO" id="GO:0016020">
    <property type="term" value="C:membrane"/>
    <property type="evidence" value="ECO:0007669"/>
    <property type="project" value="UniProtKB-SubCell"/>
</dbReference>
<feature type="non-terminal residue" evidence="5">
    <location>
        <position position="180"/>
    </location>
</feature>
<dbReference type="PANTHER" id="PTHR22550:SF5">
    <property type="entry name" value="LEUCINE ZIPPER PROTEIN 4"/>
    <property type="match status" value="1"/>
</dbReference>
<feature type="transmembrane region" description="Helical" evidence="4">
    <location>
        <begin position="157"/>
        <end position="176"/>
    </location>
</feature>
<accession>A0A852TIM6</accession>
<comment type="caution">
    <text evidence="5">The sequence shown here is derived from an EMBL/GenBank/DDBJ whole genome shotgun (WGS) entry which is preliminary data.</text>
</comment>
<reference evidence="6" key="1">
    <citation type="submission" date="2020-07" db="EMBL/GenBank/DDBJ databases">
        <authorList>
            <person name="Partida-Martinez L."/>
            <person name="Huntemann M."/>
            <person name="Clum A."/>
            <person name="Wang J."/>
            <person name="Palaniappan K."/>
            <person name="Ritter S."/>
            <person name="Chen I.-M."/>
            <person name="Stamatis D."/>
            <person name="Reddy T."/>
            <person name="O'Malley R."/>
            <person name="Daum C."/>
            <person name="Shapiro N."/>
            <person name="Ivanova N."/>
            <person name="Kyrpides N."/>
            <person name="Woyke T."/>
        </authorList>
    </citation>
    <scope>NUCLEOTIDE SEQUENCE [LARGE SCALE GENOMIC DNA]</scope>
    <source>
        <strain evidence="6">AT2.8</strain>
    </source>
</reference>
<evidence type="ECO:0008006" key="7">
    <source>
        <dbReference type="Google" id="ProtNLM"/>
    </source>
</evidence>
<keyword evidence="4" id="KW-1133">Transmembrane helix</keyword>
<evidence type="ECO:0000256" key="1">
    <source>
        <dbReference type="ARBA" id="ARBA00004141"/>
    </source>
</evidence>
<comment type="similarity">
    <text evidence="2">Belongs to the GerABKA family.</text>
</comment>
<sequence length="180" mass="20985">MLQVGSIVKTEVAILSMDGLVDQKALEETRKKIRNIDVKYLLESRVIEDSLEERKTLFPLVLTTERPDTTVSALLQGRVVILINGTPYTLIVPCLFIDYLQHPDEFYSKAGRFTHRLLRLFSWFLAITLVGFYATMVRFHQNWLPQQFEKDLLETKVLFPFWLELFFLTFLVLLLVEGSL</sequence>
<keyword evidence="4" id="KW-0812">Transmembrane</keyword>
<comment type="subcellular location">
    <subcellularLocation>
        <location evidence="1">Membrane</location>
        <topology evidence="1">Multi-pass membrane protein</topology>
    </subcellularLocation>
</comment>
<dbReference type="InterPro" id="IPR050768">
    <property type="entry name" value="UPF0353/GerABKA_families"/>
</dbReference>
<evidence type="ECO:0000256" key="2">
    <source>
        <dbReference type="ARBA" id="ARBA00005278"/>
    </source>
</evidence>
<evidence type="ECO:0000313" key="5">
    <source>
        <dbReference type="EMBL" id="NYE06974.1"/>
    </source>
</evidence>
<evidence type="ECO:0000256" key="4">
    <source>
        <dbReference type="SAM" id="Phobius"/>
    </source>
</evidence>
<dbReference type="GO" id="GO:0009847">
    <property type="term" value="P:spore germination"/>
    <property type="evidence" value="ECO:0007669"/>
    <property type="project" value="InterPro"/>
</dbReference>
<evidence type="ECO:0000256" key="3">
    <source>
        <dbReference type="ARBA" id="ARBA00023136"/>
    </source>
</evidence>
<dbReference type="EMBL" id="JACCBX010000008">
    <property type="protein sequence ID" value="NYE06974.1"/>
    <property type="molecule type" value="Genomic_DNA"/>
</dbReference>
<feature type="transmembrane region" description="Helical" evidence="4">
    <location>
        <begin position="117"/>
        <end position="137"/>
    </location>
</feature>
<protein>
    <recommendedName>
        <fullName evidence="7">Spore germination protein</fullName>
    </recommendedName>
</protein>
<keyword evidence="3 4" id="KW-0472">Membrane</keyword>
<evidence type="ECO:0000313" key="6">
    <source>
        <dbReference type="Proteomes" id="UP000548423"/>
    </source>
</evidence>
<organism evidence="5 6">
    <name type="scientific">Neobacillus niacini</name>
    <dbReference type="NCBI Taxonomy" id="86668"/>
    <lineage>
        <taxon>Bacteria</taxon>
        <taxon>Bacillati</taxon>
        <taxon>Bacillota</taxon>
        <taxon>Bacilli</taxon>
        <taxon>Bacillales</taxon>
        <taxon>Bacillaceae</taxon>
        <taxon>Neobacillus</taxon>
    </lineage>
</organism>
<dbReference type="PANTHER" id="PTHR22550">
    <property type="entry name" value="SPORE GERMINATION PROTEIN"/>
    <property type="match status" value="1"/>
</dbReference>